<feature type="transmembrane region" description="Helical" evidence="2">
    <location>
        <begin position="941"/>
        <end position="964"/>
    </location>
</feature>
<dbReference type="VEuPathDB" id="VectorBase:AATE008266"/>
<protein>
    <submittedName>
        <fullName evidence="4">Uncharacterized protein</fullName>
    </submittedName>
</protein>
<dbReference type="PANTHER" id="PTHR14905:SF7">
    <property type="entry name" value="VON WILLEBRAND FACTOR A DOMAIN-CONTAINING PROTEIN 7"/>
    <property type="match status" value="1"/>
</dbReference>
<sequence length="992" mass="108016">MYPPILVLVLAFASISRQTSALELQEDDGRESDSYSSPYVVNTAGSSATGSLLAYGSTGLVLDEPATVPGDTIVAGASSEIQPPGEEMESVYYQPQHHAEAGASSEEEGRGSYGTDNGFNSSEVGGAGVEQYLTTSAIAMDYALTGSFGSSSTERNDSSEQPPNVFTDNEARASVPQAFVSEQDEDDGVAGKEIPENRMPTYHRVHHEHEEQPVLGSRSLEHHRHHHEQSEDLPSETTNLLFNAADSSGNGNVGNDSSEHPPLVASRSGGENSVEDTQEDDILQLATTTSVPPSSPFAGTSPDQEGTVDFPPGVNPGHHPTKPSTPAGGIDESKLSKPELLAQLITDKNLRMPIAFLVDTLNDSLALSKKVLEASLAPKSPLDAILLRYNSTGISKSVSFRNTKSLMEAVNLLKPSYDRGGSEYYNIMRTSQEIPYDSAIFLATSRATTDAQLSRMTALTLLKKRIRLYVIWFGEELIDTKQQLDQPTTNQTALHELAHKTGGKVIHFEIDRYFGSNPILTTLIADHELHGAHTIPIGVGEGVNSLYFKLHGHVDQATLETPNGTLIDLLDDEESQRAEDGQQRTQPAERTDRKTQRPLLDGDNGMLPLALYRLNRTLPGQYRLRLYSSKASKSYGVTVKSAQHFWYGLEDEQHAGPNLATVQEQWEGEDVEILSNNLGGESKLHTSSSGSSKLPRAIGNGEEHRFARQTELTDEDSGIISGRASIQAITKVDVGVNSQLFGSRGQTLQIFFEVTNYRQTPITYFFRVTDELAFLRSLNPGQATLNPGQSVNVIVTLIVAPTAEIGSRDKVTFSTAGVDQVAQAAWVTVADSSGLADTTRPSLWYTYSSRCEGRSTPATCTGAFWTLEVMARDYETGLMRISSSPAGLIYKTPFTAGTRDEVRASYTASCCQPRVTVTAYDVSRNVRSLNLDVTDIWLNEAGIAAVVLGVLLFIALIILLILLIRYCVRKRRMSKDLPIYRGGESLSTRRTK</sequence>
<keyword evidence="2" id="KW-0472">Membrane</keyword>
<name>A0A182IZ38_ANOAO</name>
<feature type="region of interest" description="Disordered" evidence="1">
    <location>
        <begin position="149"/>
        <end position="198"/>
    </location>
</feature>
<reference evidence="4" key="1">
    <citation type="submission" date="2022-08" db="UniProtKB">
        <authorList>
            <consortium name="EnsemblMetazoa"/>
        </authorList>
    </citation>
    <scope>IDENTIFICATION</scope>
    <source>
        <strain evidence="4">EBRO</strain>
    </source>
</reference>
<feature type="signal peptide" evidence="3">
    <location>
        <begin position="1"/>
        <end position="21"/>
    </location>
</feature>
<evidence type="ECO:0000256" key="3">
    <source>
        <dbReference type="SAM" id="SignalP"/>
    </source>
</evidence>
<dbReference type="STRING" id="41427.A0A182IZ38"/>
<proteinExistence type="predicted"/>
<dbReference type="InterPro" id="IPR052577">
    <property type="entry name" value="VWA7"/>
</dbReference>
<feature type="region of interest" description="Disordered" evidence="1">
    <location>
        <begin position="680"/>
        <end position="702"/>
    </location>
</feature>
<feature type="region of interest" description="Disordered" evidence="1">
    <location>
        <begin position="574"/>
        <end position="601"/>
    </location>
</feature>
<keyword evidence="3" id="KW-0732">Signal</keyword>
<evidence type="ECO:0000256" key="1">
    <source>
        <dbReference type="SAM" id="MobiDB-lite"/>
    </source>
</evidence>
<feature type="region of interest" description="Disordered" evidence="1">
    <location>
        <begin position="97"/>
        <end position="122"/>
    </location>
</feature>
<feature type="chain" id="PRO_5043915566" evidence="3">
    <location>
        <begin position="22"/>
        <end position="992"/>
    </location>
</feature>
<feature type="compositionally biased region" description="Polar residues" evidence="1">
    <location>
        <begin position="285"/>
        <end position="304"/>
    </location>
</feature>
<evidence type="ECO:0000313" key="4">
    <source>
        <dbReference type="EnsemblMetazoa" id="AATE008266-PA.1"/>
    </source>
</evidence>
<feature type="region of interest" description="Disordered" evidence="1">
    <location>
        <begin position="242"/>
        <end position="333"/>
    </location>
</feature>
<dbReference type="AlphaFoldDB" id="A0A182IZ38"/>
<feature type="compositionally biased region" description="Basic and acidic residues" evidence="1">
    <location>
        <begin position="575"/>
        <end position="595"/>
    </location>
</feature>
<evidence type="ECO:0000256" key="2">
    <source>
        <dbReference type="SAM" id="Phobius"/>
    </source>
</evidence>
<dbReference type="PANTHER" id="PTHR14905">
    <property type="entry name" value="NG37"/>
    <property type="match status" value="1"/>
</dbReference>
<accession>A0A182IZ38</accession>
<organism evidence="4">
    <name type="scientific">Anopheles atroparvus</name>
    <name type="common">European mosquito</name>
    <dbReference type="NCBI Taxonomy" id="41427"/>
    <lineage>
        <taxon>Eukaryota</taxon>
        <taxon>Metazoa</taxon>
        <taxon>Ecdysozoa</taxon>
        <taxon>Arthropoda</taxon>
        <taxon>Hexapoda</taxon>
        <taxon>Insecta</taxon>
        <taxon>Pterygota</taxon>
        <taxon>Neoptera</taxon>
        <taxon>Endopterygota</taxon>
        <taxon>Diptera</taxon>
        <taxon>Nematocera</taxon>
        <taxon>Culicoidea</taxon>
        <taxon>Culicidae</taxon>
        <taxon>Anophelinae</taxon>
        <taxon>Anopheles</taxon>
    </lineage>
</organism>
<keyword evidence="2" id="KW-0812">Transmembrane</keyword>
<keyword evidence="2" id="KW-1133">Transmembrane helix</keyword>
<feature type="compositionally biased region" description="Low complexity" evidence="1">
    <location>
        <begin position="243"/>
        <end position="256"/>
    </location>
</feature>
<dbReference type="EnsemblMetazoa" id="AATE008266-RA">
    <property type="protein sequence ID" value="AATE008266-PA.1"/>
    <property type="gene ID" value="AATE008266"/>
</dbReference>
<feature type="compositionally biased region" description="Acidic residues" evidence="1">
    <location>
        <begin position="273"/>
        <end position="282"/>
    </location>
</feature>
<feature type="compositionally biased region" description="Polar residues" evidence="1">
    <location>
        <begin position="149"/>
        <end position="167"/>
    </location>
</feature>